<sequence>MAHDITKDVIGCKEFEVQKLNLSGEEVQISGPIKLPLFTDGSIIFNGSNLTQDNSNLFWNVGRTQLESNLIKITSDGTQAAPALKFNDTNTGFFKVGDSVRLSLNNSTILIMNATGLDMNTHKIIGVVDPTANQEAATKKYVDDNDSDTTDHTALSNIGTNTHAQIDTHLADNSQAHSDYMLNTGDTASGNYNFDSGTFFIDSATNKVGIGTTTPQRMLHAHGVLIRASGAAIAGIEMNVGTSSTPNVDWDMFTLGDDLVFRERKGADNTRMTLKAGGFVGIGTTNPGQRLDIGNGTGTHVIRVNAAAAGTAAHIFSQAGTEVGRISFPASTTMTFSIGAGVATSMTISSAGGVSVLGDFKAGTIFSDATIENPKAKMTTLGGYAIKLTNRTGANSVAGHVVTSDSANNDAVVKVIQNVPNATGVFLDSGVANGAEAWVVITG</sequence>
<proteinExistence type="predicted"/>
<accession>A0A0F9D4Q4</accession>
<protein>
    <submittedName>
        <fullName evidence="1">Uncharacterized protein</fullName>
    </submittedName>
</protein>
<organism evidence="1">
    <name type="scientific">marine sediment metagenome</name>
    <dbReference type="NCBI Taxonomy" id="412755"/>
    <lineage>
        <taxon>unclassified sequences</taxon>
        <taxon>metagenomes</taxon>
        <taxon>ecological metagenomes</taxon>
    </lineage>
</organism>
<evidence type="ECO:0000313" key="1">
    <source>
        <dbReference type="EMBL" id="KKL12771.1"/>
    </source>
</evidence>
<gene>
    <name evidence="1" type="ORF">LCGC14_2532440</name>
</gene>
<feature type="non-terminal residue" evidence="1">
    <location>
        <position position="443"/>
    </location>
</feature>
<name>A0A0F9D4Q4_9ZZZZ</name>
<dbReference type="AlphaFoldDB" id="A0A0F9D4Q4"/>
<comment type="caution">
    <text evidence="1">The sequence shown here is derived from an EMBL/GenBank/DDBJ whole genome shotgun (WGS) entry which is preliminary data.</text>
</comment>
<dbReference type="EMBL" id="LAZR01041127">
    <property type="protein sequence ID" value="KKL12771.1"/>
    <property type="molecule type" value="Genomic_DNA"/>
</dbReference>
<reference evidence="1" key="1">
    <citation type="journal article" date="2015" name="Nature">
        <title>Complex archaea that bridge the gap between prokaryotes and eukaryotes.</title>
        <authorList>
            <person name="Spang A."/>
            <person name="Saw J.H."/>
            <person name="Jorgensen S.L."/>
            <person name="Zaremba-Niedzwiedzka K."/>
            <person name="Martijn J."/>
            <person name="Lind A.E."/>
            <person name="van Eijk R."/>
            <person name="Schleper C."/>
            <person name="Guy L."/>
            <person name="Ettema T.J."/>
        </authorList>
    </citation>
    <scope>NUCLEOTIDE SEQUENCE</scope>
</reference>